<dbReference type="GO" id="GO:0007165">
    <property type="term" value="P:signal transduction"/>
    <property type="evidence" value="ECO:0007669"/>
    <property type="project" value="UniProtKB-ARBA"/>
</dbReference>
<dbReference type="Gene3D" id="3.30.70.270">
    <property type="match status" value="1"/>
</dbReference>
<feature type="transmembrane region" description="Helical" evidence="5">
    <location>
        <begin position="263"/>
        <end position="283"/>
    </location>
</feature>
<evidence type="ECO:0000256" key="2">
    <source>
        <dbReference type="ARBA" id="ARBA00022692"/>
    </source>
</evidence>
<accession>A0A0F9WIM4</accession>
<dbReference type="SMART" id="SM00086">
    <property type="entry name" value="PAC"/>
    <property type="match status" value="1"/>
</dbReference>
<comment type="caution">
    <text evidence="10">The sequence shown here is derived from an EMBL/GenBank/DDBJ whole genome shotgun (WGS) entry which is preliminary data.</text>
</comment>
<dbReference type="InterPro" id="IPR000160">
    <property type="entry name" value="GGDEF_dom"/>
</dbReference>
<proteinExistence type="predicted"/>
<dbReference type="SMART" id="SM00267">
    <property type="entry name" value="GGDEF"/>
    <property type="match status" value="1"/>
</dbReference>
<protein>
    <recommendedName>
        <fullName evidence="11">EAL domain-containing protein</fullName>
    </recommendedName>
</protein>
<evidence type="ECO:0000259" key="6">
    <source>
        <dbReference type="PROSITE" id="PS50113"/>
    </source>
</evidence>
<dbReference type="Pfam" id="PF00563">
    <property type="entry name" value="EAL"/>
    <property type="match status" value="1"/>
</dbReference>
<dbReference type="InterPro" id="IPR052155">
    <property type="entry name" value="Biofilm_reg_signaling"/>
</dbReference>
<dbReference type="InterPro" id="IPR035965">
    <property type="entry name" value="PAS-like_dom_sf"/>
</dbReference>
<dbReference type="InterPro" id="IPR042240">
    <property type="entry name" value="CHASE_sf"/>
</dbReference>
<dbReference type="InterPro" id="IPR029787">
    <property type="entry name" value="Nucleotide_cyclase"/>
</dbReference>
<keyword evidence="4 5" id="KW-0472">Membrane</keyword>
<evidence type="ECO:0000256" key="1">
    <source>
        <dbReference type="ARBA" id="ARBA00004370"/>
    </source>
</evidence>
<dbReference type="InterPro" id="IPR035919">
    <property type="entry name" value="EAL_sf"/>
</dbReference>
<evidence type="ECO:0000313" key="10">
    <source>
        <dbReference type="EMBL" id="KKO12393.1"/>
    </source>
</evidence>
<dbReference type="GO" id="GO:0003824">
    <property type="term" value="F:catalytic activity"/>
    <property type="evidence" value="ECO:0007669"/>
    <property type="project" value="UniProtKB-ARBA"/>
</dbReference>
<evidence type="ECO:0000256" key="4">
    <source>
        <dbReference type="ARBA" id="ARBA00023136"/>
    </source>
</evidence>
<evidence type="ECO:0008006" key="11">
    <source>
        <dbReference type="Google" id="ProtNLM"/>
    </source>
</evidence>
<dbReference type="InterPro" id="IPR006189">
    <property type="entry name" value="CHASE_dom"/>
</dbReference>
<dbReference type="PROSITE" id="PS50883">
    <property type="entry name" value="EAL"/>
    <property type="match status" value="1"/>
</dbReference>
<name>A0A0F9WIM4_9ZZZZ</name>
<dbReference type="PROSITE" id="PS50887">
    <property type="entry name" value="GGDEF"/>
    <property type="match status" value="1"/>
</dbReference>
<dbReference type="Gene3D" id="3.30.450.350">
    <property type="entry name" value="CHASE domain"/>
    <property type="match status" value="1"/>
</dbReference>
<feature type="domain" description="GGDEF" evidence="9">
    <location>
        <begin position="456"/>
        <end position="589"/>
    </location>
</feature>
<evidence type="ECO:0000259" key="8">
    <source>
        <dbReference type="PROSITE" id="PS50883"/>
    </source>
</evidence>
<dbReference type="NCBIfam" id="TIGR00254">
    <property type="entry name" value="GGDEF"/>
    <property type="match status" value="1"/>
</dbReference>
<dbReference type="InterPro" id="IPR001633">
    <property type="entry name" value="EAL_dom"/>
</dbReference>
<dbReference type="SUPFAM" id="SSF55073">
    <property type="entry name" value="Nucleotide cyclase"/>
    <property type="match status" value="1"/>
</dbReference>
<keyword evidence="3 5" id="KW-1133">Transmembrane helix</keyword>
<dbReference type="Pfam" id="PF03924">
    <property type="entry name" value="CHASE"/>
    <property type="match status" value="1"/>
</dbReference>
<reference evidence="10" key="1">
    <citation type="journal article" date="2015" name="Nature">
        <title>Complex archaea that bridge the gap between prokaryotes and eukaryotes.</title>
        <authorList>
            <person name="Spang A."/>
            <person name="Saw J.H."/>
            <person name="Jorgensen S.L."/>
            <person name="Zaremba-Niedzwiedzka K."/>
            <person name="Martijn J."/>
            <person name="Lind A.E."/>
            <person name="van Eijk R."/>
            <person name="Schleper C."/>
            <person name="Guy L."/>
            <person name="Ettema T.J."/>
        </authorList>
    </citation>
    <scope>NUCLEOTIDE SEQUENCE</scope>
</reference>
<feature type="domain" description="PAC" evidence="6">
    <location>
        <begin position="373"/>
        <end position="424"/>
    </location>
</feature>
<dbReference type="Pfam" id="PF00990">
    <property type="entry name" value="GGDEF"/>
    <property type="match status" value="1"/>
</dbReference>
<dbReference type="SUPFAM" id="SSF141868">
    <property type="entry name" value="EAL domain-like"/>
    <property type="match status" value="1"/>
</dbReference>
<dbReference type="InterPro" id="IPR043128">
    <property type="entry name" value="Rev_trsase/Diguanyl_cyclase"/>
</dbReference>
<dbReference type="SMART" id="SM00052">
    <property type="entry name" value="EAL"/>
    <property type="match status" value="1"/>
</dbReference>
<dbReference type="InterPro" id="IPR000700">
    <property type="entry name" value="PAS-assoc_C"/>
</dbReference>
<keyword evidence="2 5" id="KW-0812">Transmembrane</keyword>
<dbReference type="PROSITE" id="PS50839">
    <property type="entry name" value="CHASE"/>
    <property type="match status" value="1"/>
</dbReference>
<evidence type="ECO:0000259" key="7">
    <source>
        <dbReference type="PROSITE" id="PS50839"/>
    </source>
</evidence>
<organism evidence="10">
    <name type="scientific">marine sediment metagenome</name>
    <dbReference type="NCBI Taxonomy" id="412755"/>
    <lineage>
        <taxon>unclassified sequences</taxon>
        <taxon>metagenomes</taxon>
        <taxon>ecological metagenomes</taxon>
    </lineage>
</organism>
<dbReference type="InterPro" id="IPR001610">
    <property type="entry name" value="PAC"/>
</dbReference>
<dbReference type="CDD" id="cd01948">
    <property type="entry name" value="EAL"/>
    <property type="match status" value="1"/>
</dbReference>
<dbReference type="PROSITE" id="PS50113">
    <property type="entry name" value="PAC"/>
    <property type="match status" value="1"/>
</dbReference>
<dbReference type="SUPFAM" id="SSF55785">
    <property type="entry name" value="PYP-like sensor domain (PAS domain)"/>
    <property type="match status" value="1"/>
</dbReference>
<dbReference type="PANTHER" id="PTHR44757">
    <property type="entry name" value="DIGUANYLATE CYCLASE DGCP"/>
    <property type="match status" value="1"/>
</dbReference>
<comment type="subcellular location">
    <subcellularLocation>
        <location evidence="1">Membrane</location>
    </subcellularLocation>
</comment>
<gene>
    <name evidence="10" type="ORF">LCGC14_0004040</name>
</gene>
<evidence type="ECO:0000256" key="3">
    <source>
        <dbReference type="ARBA" id="ARBA00022989"/>
    </source>
</evidence>
<sequence length="851" mass="95317">MLKSLVKKRSLILSLLTLALIVVAVQRYVENRYRDQLRFVQNETISERLSTIRYQLEGELSNNLSLINGLAAFIASYPDFTEDQYELYASTVLAREPALVNLAAAPDLVVRYVYPYAGNEAVIGLNYLRQANQREDVVRVVESGSMIIAGPLELVQGGMAFLGRAPVYVRGDDGLPDLWGIVSAPILADTVYENAGLTDLPSDLEFAMRRSVQSGEDTVFLGSPATFNNPAVVIMPVTAGGTSWEIAAVMPLTLTPGLTAVTLLRAGSVAVFLLLAVLVILRYRQFENNQSLRRLIFRNERFLRAVETVSQVGGWRWSDGLFTELSTQARDIMMLPRDDDNVDMDSFCFSLDTRGAEMLTHYITQAVSLRQRIDQELELRRREGRVIWLHLKAEVAELDDNRVELIGAIQDITQQKKVDQLIEYQANYDSLTGLPNRGLFQDRLHTALLHARRRSTRIAVLFVDLDNFKSVNDNLGHDAGDELLVESAQRIQASIRTVDTVARYSGDEFVALLVDVFSASVVSRIADDIVLAMRQPFVLGGRQVYCSVSIGVAFYPDDGESVDTLVIKADQAMYEVKKSGRNSWQFYTTAMQLESEQKHHLFNELVMAIEQKLLTVFYQPIVDAASGRVTGCEALVRWQQEEGDWIGPDIFIPIAEERGLINRIDLFVLQSALRFLNELNASLPSPISLSVNVSPRVLHLRDDDAQDWLRTLEAEKNVSVTIEITERVLVEDSVSTHEILDQLHRAGVQIAIDDFGTGYSGLSYFSRFPVSSVKIDRSFVQDLGLRTTETTLVETILLLASKLGIKVVAEGVETEKQAAFLRDNHCDYLQGYHICRPLSGQDFRDFVSDKV</sequence>
<dbReference type="PANTHER" id="PTHR44757:SF2">
    <property type="entry name" value="BIOFILM ARCHITECTURE MAINTENANCE PROTEIN MBAA"/>
    <property type="match status" value="1"/>
</dbReference>
<dbReference type="AlphaFoldDB" id="A0A0F9WIM4"/>
<feature type="domain" description="CHASE" evidence="7">
    <location>
        <begin position="106"/>
        <end position="200"/>
    </location>
</feature>
<dbReference type="GO" id="GO:0016020">
    <property type="term" value="C:membrane"/>
    <property type="evidence" value="ECO:0007669"/>
    <property type="project" value="UniProtKB-SubCell"/>
</dbReference>
<dbReference type="EMBL" id="LAZR01000001">
    <property type="protein sequence ID" value="KKO12393.1"/>
    <property type="molecule type" value="Genomic_DNA"/>
</dbReference>
<dbReference type="CDD" id="cd01949">
    <property type="entry name" value="GGDEF"/>
    <property type="match status" value="1"/>
</dbReference>
<evidence type="ECO:0000256" key="5">
    <source>
        <dbReference type="SAM" id="Phobius"/>
    </source>
</evidence>
<dbReference type="SMART" id="SM01079">
    <property type="entry name" value="CHASE"/>
    <property type="match status" value="1"/>
</dbReference>
<dbReference type="Gene3D" id="3.20.20.450">
    <property type="entry name" value="EAL domain"/>
    <property type="match status" value="1"/>
</dbReference>
<evidence type="ECO:0000259" key="9">
    <source>
        <dbReference type="PROSITE" id="PS50887"/>
    </source>
</evidence>
<dbReference type="Gene3D" id="3.30.450.20">
    <property type="entry name" value="PAS domain"/>
    <property type="match status" value="1"/>
</dbReference>
<feature type="domain" description="EAL" evidence="8">
    <location>
        <begin position="598"/>
        <end position="851"/>
    </location>
</feature>